<dbReference type="InterPro" id="IPR002985">
    <property type="entry name" value="Arg_decrbxlase"/>
</dbReference>
<dbReference type="InterPro" id="IPR000183">
    <property type="entry name" value="Orn/DAP/Arg_de-COase"/>
</dbReference>
<accession>A0ABP9WUU4</accession>
<name>A0ABP9WUU4_9CHLR</name>
<comment type="similarity">
    <text evidence="3">Belongs to the Orn/Lys/Arg decarboxylase class-II family. SpeA subfamily.</text>
</comment>
<comment type="caution">
    <text evidence="11">The sequence shown here is derived from an EMBL/GenBank/DDBJ whole genome shotgun (WGS) entry which is preliminary data.</text>
</comment>
<keyword evidence="8" id="KW-0745">Spermidine biosynthesis</keyword>
<protein>
    <recommendedName>
        <fullName evidence="4">arginine decarboxylase</fullName>
        <ecNumber evidence="4">4.1.1.19</ecNumber>
    </recommendedName>
</protein>
<evidence type="ECO:0000256" key="8">
    <source>
        <dbReference type="ARBA" id="ARBA00023066"/>
    </source>
</evidence>
<dbReference type="Pfam" id="PF02784">
    <property type="entry name" value="Orn_Arg_deC_N"/>
    <property type="match status" value="1"/>
</dbReference>
<keyword evidence="6" id="KW-0460">Magnesium</keyword>
<keyword evidence="12" id="KW-1185">Reference proteome</keyword>
<keyword evidence="7" id="KW-0663">Pyridoxal phosphate</keyword>
<dbReference type="SUPFAM" id="SSF51419">
    <property type="entry name" value="PLP-binding barrel"/>
    <property type="match status" value="1"/>
</dbReference>
<comment type="cofactor">
    <cofactor evidence="2">
        <name>Mg(2+)</name>
        <dbReference type="ChEBI" id="CHEBI:18420"/>
    </cofactor>
</comment>
<proteinExistence type="inferred from homology"/>
<evidence type="ECO:0000313" key="12">
    <source>
        <dbReference type="Proteomes" id="UP001428290"/>
    </source>
</evidence>
<dbReference type="EC" id="4.1.1.19" evidence="4"/>
<dbReference type="Gene3D" id="2.40.37.10">
    <property type="entry name" value="Lyase, Ornithine Decarboxylase, Chain A, domain 1"/>
    <property type="match status" value="1"/>
</dbReference>
<gene>
    <name evidence="11" type="primary">speA</name>
    <name evidence="11" type="ORF">Hgul01_00766</name>
</gene>
<dbReference type="PRINTS" id="PR01179">
    <property type="entry name" value="ODADCRBXLASE"/>
</dbReference>
<dbReference type="InterPro" id="IPR022644">
    <property type="entry name" value="De-COase2_N"/>
</dbReference>
<dbReference type="Proteomes" id="UP001428290">
    <property type="component" value="Unassembled WGS sequence"/>
</dbReference>
<reference evidence="11 12" key="1">
    <citation type="submission" date="2024-02" db="EMBL/GenBank/DDBJ databases">
        <title>Herpetosiphon gulosus NBRC 112829.</title>
        <authorList>
            <person name="Ichikawa N."/>
            <person name="Katano-Makiyama Y."/>
            <person name="Hidaka K."/>
        </authorList>
    </citation>
    <scope>NUCLEOTIDE SEQUENCE [LARGE SCALE GENOMIC DNA]</scope>
    <source>
        <strain evidence="11 12">NBRC 112829</strain>
    </source>
</reference>
<dbReference type="PANTHER" id="PTHR43295:SF9">
    <property type="entry name" value="BIOSYNTHETIC ARGININE DECARBOXYLASE"/>
    <property type="match status" value="1"/>
</dbReference>
<sequence>MSPDTWFFYAQKMGKAPWESPLINTRTNTVNFDCTLFSQPHVVAEHYRRGHHGLEGHVQLIEQTYAGYLNDSFGFSGAGALTDFLTRRNERLLLGDTVDLGALVEQFGAPLEVSFCPQITTQVQNMLDYAMAAQAASSYTGSFLYAYATKANFSEEVVRTALNAGAHYETSAAADVVIAHHLWRQGVLAEDRYIFCNGSKEPMYLDGILALRQAGYERVVAVLDDLDELEYILAHCRVPMLFGVRERHAPDVVDRNHAGAERFGLTPAEMQVVAQRLAGTQHQLVVYHAMVGSQIEDAAAWEARLARSANAYAALASVTPSLTMFNFGGGMPTSGYDLAFQFDYVGFLTNLMANTQAICAEHGVAAPMIIAECGRYTVANHNLYLIEVGRVKEAGAIEPWYLLNGSLMVSAPDTLIVDQEFVVVPLDGWDTAVQAVRLGGRRTCDSDDLYPRSHRPALMLPEFQAGMVLAVCGVGAYQAMIGGKGGAHHCLNPEMRRIIIEQDGDQLVMREIAPQNLMAQMSALGYSIATIEQPVRKPMPVRTAVVNEQLPVRPLRTARRRQAPSALRTSRFAASA</sequence>
<evidence type="ECO:0000256" key="2">
    <source>
        <dbReference type="ARBA" id="ARBA00001946"/>
    </source>
</evidence>
<evidence type="ECO:0000259" key="10">
    <source>
        <dbReference type="Pfam" id="PF02784"/>
    </source>
</evidence>
<keyword evidence="5" id="KW-0210">Decarboxylase</keyword>
<evidence type="ECO:0000256" key="4">
    <source>
        <dbReference type="ARBA" id="ARBA00012426"/>
    </source>
</evidence>
<evidence type="ECO:0000256" key="1">
    <source>
        <dbReference type="ARBA" id="ARBA00001933"/>
    </source>
</evidence>
<evidence type="ECO:0000313" key="11">
    <source>
        <dbReference type="EMBL" id="GAA5526984.1"/>
    </source>
</evidence>
<dbReference type="InterPro" id="IPR029066">
    <property type="entry name" value="PLP-binding_barrel"/>
</dbReference>
<evidence type="ECO:0000256" key="7">
    <source>
        <dbReference type="ARBA" id="ARBA00022898"/>
    </source>
</evidence>
<dbReference type="InterPro" id="IPR009006">
    <property type="entry name" value="Ala_racemase/Decarboxylase_C"/>
</dbReference>
<evidence type="ECO:0000256" key="5">
    <source>
        <dbReference type="ARBA" id="ARBA00022793"/>
    </source>
</evidence>
<evidence type="ECO:0000256" key="9">
    <source>
        <dbReference type="ARBA" id="ARBA00023239"/>
    </source>
</evidence>
<feature type="domain" description="Orn/DAP/Arg decarboxylase 2 N-terminal" evidence="10">
    <location>
        <begin position="141"/>
        <end position="379"/>
    </location>
</feature>
<dbReference type="SUPFAM" id="SSF50621">
    <property type="entry name" value="Alanine racemase C-terminal domain-like"/>
    <property type="match status" value="1"/>
</dbReference>
<dbReference type="Gene3D" id="3.20.20.10">
    <property type="entry name" value="Alanine racemase"/>
    <property type="match status" value="1"/>
</dbReference>
<comment type="cofactor">
    <cofactor evidence="1">
        <name>pyridoxal 5'-phosphate</name>
        <dbReference type="ChEBI" id="CHEBI:597326"/>
    </cofactor>
</comment>
<dbReference type="EMBL" id="BAABRU010000002">
    <property type="protein sequence ID" value="GAA5526984.1"/>
    <property type="molecule type" value="Genomic_DNA"/>
</dbReference>
<organism evidence="11 12">
    <name type="scientific">Herpetosiphon gulosus</name>
    <dbReference type="NCBI Taxonomy" id="1973496"/>
    <lineage>
        <taxon>Bacteria</taxon>
        <taxon>Bacillati</taxon>
        <taxon>Chloroflexota</taxon>
        <taxon>Chloroflexia</taxon>
        <taxon>Herpetosiphonales</taxon>
        <taxon>Herpetosiphonaceae</taxon>
        <taxon>Herpetosiphon</taxon>
    </lineage>
</organism>
<dbReference type="PANTHER" id="PTHR43295">
    <property type="entry name" value="ARGININE DECARBOXYLASE"/>
    <property type="match status" value="1"/>
</dbReference>
<evidence type="ECO:0000256" key="3">
    <source>
        <dbReference type="ARBA" id="ARBA00008357"/>
    </source>
</evidence>
<evidence type="ECO:0000256" key="6">
    <source>
        <dbReference type="ARBA" id="ARBA00022842"/>
    </source>
</evidence>
<keyword evidence="9" id="KW-0456">Lyase</keyword>